<reference evidence="3 4" key="1">
    <citation type="submission" date="2017-01" db="EMBL/GenBank/DDBJ databases">
        <authorList>
            <person name="Mah S.A."/>
            <person name="Swanson W.J."/>
            <person name="Moy G.W."/>
            <person name="Vacquier V.D."/>
        </authorList>
    </citation>
    <scope>NUCLEOTIDE SEQUENCE [LARGE SCALE GENOMIC DNA]</scope>
    <source>
        <strain evidence="3 4">M9</strain>
    </source>
</reference>
<dbReference type="AlphaFoldDB" id="A0A1R3VMB1"/>
<evidence type="ECO:0000313" key="3">
    <source>
        <dbReference type="EMBL" id="SIT65719.1"/>
    </source>
</evidence>
<gene>
    <name evidence="3" type="ORF">SAMN05216526_0170</name>
</gene>
<keyword evidence="4" id="KW-1185">Reference proteome</keyword>
<evidence type="ECO:0000256" key="2">
    <source>
        <dbReference type="SAM" id="SignalP"/>
    </source>
</evidence>
<organism evidence="3 4">
    <name type="scientific">Ectothiorhodosinus mongolicus</name>
    <dbReference type="NCBI Taxonomy" id="233100"/>
    <lineage>
        <taxon>Bacteria</taxon>
        <taxon>Pseudomonadati</taxon>
        <taxon>Pseudomonadota</taxon>
        <taxon>Gammaproteobacteria</taxon>
        <taxon>Chromatiales</taxon>
        <taxon>Ectothiorhodospiraceae</taxon>
        <taxon>Ectothiorhodosinus</taxon>
    </lineage>
</organism>
<evidence type="ECO:0000313" key="4">
    <source>
        <dbReference type="Proteomes" id="UP000223759"/>
    </source>
</evidence>
<keyword evidence="1" id="KW-0812">Transmembrane</keyword>
<name>A0A1R3VMB1_9GAMM</name>
<protein>
    <recommendedName>
        <fullName evidence="5">Fibronectin type-III domain-containing protein</fullName>
    </recommendedName>
</protein>
<keyword evidence="1" id="KW-0472">Membrane</keyword>
<dbReference type="Proteomes" id="UP000223759">
    <property type="component" value="Unassembled WGS sequence"/>
</dbReference>
<dbReference type="Gene3D" id="2.60.40.10">
    <property type="entry name" value="Immunoglobulins"/>
    <property type="match status" value="1"/>
</dbReference>
<sequence length="160" mass="17464">MKQRLVSLLCLLLLATPGVLLAVPGVALAVPEPSLSTTTELARAGNYQLRWGHESPMVQSYRLERADNPLFTNSVVVYEGADRATVISGRGDGVLHYRVRAQFADGNVTEWSETTSVTVQHHPLTQAFLLFALGALVFVATTLLIITGNRSHQREQASPR</sequence>
<keyword evidence="1" id="KW-1133">Transmembrane helix</keyword>
<dbReference type="InterPro" id="IPR013783">
    <property type="entry name" value="Ig-like_fold"/>
</dbReference>
<evidence type="ECO:0000256" key="1">
    <source>
        <dbReference type="SAM" id="Phobius"/>
    </source>
</evidence>
<dbReference type="EMBL" id="FTPK01000001">
    <property type="protein sequence ID" value="SIT65719.1"/>
    <property type="molecule type" value="Genomic_DNA"/>
</dbReference>
<dbReference type="RefSeq" id="WP_076754126.1">
    <property type="nucleotide sequence ID" value="NZ_CP023018.1"/>
</dbReference>
<feature type="chain" id="PRO_5012548763" description="Fibronectin type-III domain-containing protein" evidence="2">
    <location>
        <begin position="23"/>
        <end position="160"/>
    </location>
</feature>
<proteinExistence type="predicted"/>
<keyword evidence="2" id="KW-0732">Signal</keyword>
<evidence type="ECO:0008006" key="5">
    <source>
        <dbReference type="Google" id="ProtNLM"/>
    </source>
</evidence>
<accession>A0A1R3VMB1</accession>
<feature type="signal peptide" evidence="2">
    <location>
        <begin position="1"/>
        <end position="22"/>
    </location>
</feature>
<dbReference type="STRING" id="233100.SAMN05216526_0170"/>
<feature type="transmembrane region" description="Helical" evidence="1">
    <location>
        <begin position="127"/>
        <end position="146"/>
    </location>
</feature>